<evidence type="ECO:0000259" key="2">
    <source>
        <dbReference type="PROSITE" id="PS51762"/>
    </source>
</evidence>
<organism evidence="3 4">
    <name type="scientific">Pseudofrankia inefficax (strain DSM 45817 / CECT 9037 / DDB 130130 / EuI1c)</name>
    <name type="common">Frankia inefficax</name>
    <dbReference type="NCBI Taxonomy" id="298654"/>
    <lineage>
        <taxon>Bacteria</taxon>
        <taxon>Bacillati</taxon>
        <taxon>Actinomycetota</taxon>
        <taxon>Actinomycetes</taxon>
        <taxon>Frankiales</taxon>
        <taxon>Frankiaceae</taxon>
        <taxon>Pseudofrankia</taxon>
    </lineage>
</organism>
<reference evidence="3 4" key="1">
    <citation type="submission" date="2010-10" db="EMBL/GenBank/DDBJ databases">
        <title>Complete sequence of Frankia sp. EuI1c.</title>
        <authorList>
            <consortium name="US DOE Joint Genome Institute"/>
            <person name="Lucas S."/>
            <person name="Copeland A."/>
            <person name="Lapidus A."/>
            <person name="Cheng J.-F."/>
            <person name="Bruce D."/>
            <person name="Goodwin L."/>
            <person name="Pitluck S."/>
            <person name="Chertkov O."/>
            <person name="Detter J.C."/>
            <person name="Han C."/>
            <person name="Tapia R."/>
            <person name="Land M."/>
            <person name="Hauser L."/>
            <person name="Jeffries C."/>
            <person name="Kyrpides N."/>
            <person name="Ivanova N."/>
            <person name="Mikhailova N."/>
            <person name="Beauchemin N."/>
            <person name="Sen A."/>
            <person name="Sur S.A."/>
            <person name="Gtari M."/>
            <person name="Wall L."/>
            <person name="Tisa L."/>
            <person name="Woyke T."/>
        </authorList>
    </citation>
    <scope>NUCLEOTIDE SEQUENCE [LARGE SCALE GENOMIC DNA]</scope>
    <source>
        <strain evidence="4">DSM 45817 / CECT 9037 / EuI1c</strain>
    </source>
</reference>
<dbReference type="InParanoid" id="E3J0H4"/>
<dbReference type="OrthoDB" id="9809583at2"/>
<dbReference type="CDD" id="cd08023">
    <property type="entry name" value="GH16_laminarinase_like"/>
    <property type="match status" value="1"/>
</dbReference>
<evidence type="ECO:0000313" key="4">
    <source>
        <dbReference type="Proteomes" id="UP000002484"/>
    </source>
</evidence>
<feature type="domain" description="GH16" evidence="2">
    <location>
        <begin position="75"/>
        <end position="364"/>
    </location>
</feature>
<name>E3J0H4_PSEI1</name>
<dbReference type="Proteomes" id="UP000002484">
    <property type="component" value="Chromosome"/>
</dbReference>
<dbReference type="PANTHER" id="PTHR10963:SF60">
    <property type="entry name" value="GRAM-NEGATIVE BACTERIA-BINDING PROTEIN 1-RELATED"/>
    <property type="match status" value="1"/>
</dbReference>
<dbReference type="CAZy" id="GH16">
    <property type="family name" value="Glycoside Hydrolase Family 16"/>
</dbReference>
<dbReference type="Pfam" id="PF00722">
    <property type="entry name" value="Glyco_hydro_16"/>
    <property type="match status" value="1"/>
</dbReference>
<sequence>MADISATAGPFGGEAHLRVDADGRLRLGFRLPAGYSGPLVISVRAGDVSSSVSVDFAAPAVPLPSTPATSPDTATTESATPAPGDATTPGLQVTAPAAPDGPQPGAGERWKLAFDDEFSGTSLDRTKWQLCNPSFRSYCLPWNNELQIFNTATTDNANVDVSGGQLHLVTTKDANGQISSGMVSTGPWPASFGPAPAGYRGFTYTYGYYEGRVRIPRGDGFWPSMWELPASNVGGGGWPDSGEFDVFEIPGNSPTEYHFTAHWGGDGGACGHPCSPQKATIADASATWHTFGLDWQATGLTWYLDGKKMGATVTDPGALKDVPFFIIANLSVGGTWPPLKGGPDASTPFPASMDIDWLRVYQRE</sequence>
<dbReference type="KEGG" id="fri:FraEuI1c_3596"/>
<dbReference type="PANTHER" id="PTHR10963">
    <property type="entry name" value="GLYCOSYL HYDROLASE-RELATED"/>
    <property type="match status" value="1"/>
</dbReference>
<feature type="compositionally biased region" description="Low complexity" evidence="1">
    <location>
        <begin position="66"/>
        <end position="83"/>
    </location>
</feature>
<feature type="region of interest" description="Disordered" evidence="1">
    <location>
        <begin position="61"/>
        <end position="108"/>
    </location>
</feature>
<dbReference type="STRING" id="298654.FraEuI1c_3596"/>
<dbReference type="PROSITE" id="PS51762">
    <property type="entry name" value="GH16_2"/>
    <property type="match status" value="1"/>
</dbReference>
<dbReference type="SUPFAM" id="SSF49899">
    <property type="entry name" value="Concanavalin A-like lectins/glucanases"/>
    <property type="match status" value="1"/>
</dbReference>
<feature type="compositionally biased region" description="Low complexity" evidence="1">
    <location>
        <begin position="95"/>
        <end position="107"/>
    </location>
</feature>
<evidence type="ECO:0000256" key="1">
    <source>
        <dbReference type="SAM" id="MobiDB-lite"/>
    </source>
</evidence>
<protein>
    <submittedName>
        <fullName evidence="3">Glycoside hydrolase family 16</fullName>
    </submittedName>
</protein>
<dbReference type="AlphaFoldDB" id="E3J0H4"/>
<keyword evidence="3" id="KW-0378">Hydrolase</keyword>
<evidence type="ECO:0000313" key="3">
    <source>
        <dbReference type="EMBL" id="ADP81603.1"/>
    </source>
</evidence>
<dbReference type="GO" id="GO:0004553">
    <property type="term" value="F:hydrolase activity, hydrolyzing O-glycosyl compounds"/>
    <property type="evidence" value="ECO:0007669"/>
    <property type="project" value="InterPro"/>
</dbReference>
<dbReference type="HOGENOM" id="CLU_019533_0_2_11"/>
<gene>
    <name evidence="3" type="ordered locus">FraEuI1c_3596</name>
</gene>
<dbReference type="EMBL" id="CP002299">
    <property type="protein sequence ID" value="ADP81603.1"/>
    <property type="molecule type" value="Genomic_DNA"/>
</dbReference>
<keyword evidence="4" id="KW-1185">Reference proteome</keyword>
<dbReference type="InterPro" id="IPR050546">
    <property type="entry name" value="Glycosyl_Hydrlase_16"/>
</dbReference>
<proteinExistence type="predicted"/>
<dbReference type="eggNOG" id="COG2273">
    <property type="taxonomic scope" value="Bacteria"/>
</dbReference>
<dbReference type="RefSeq" id="WP_013424721.1">
    <property type="nucleotide sequence ID" value="NC_014666.1"/>
</dbReference>
<dbReference type="InterPro" id="IPR013320">
    <property type="entry name" value="ConA-like_dom_sf"/>
</dbReference>
<dbReference type="GO" id="GO:0005975">
    <property type="term" value="P:carbohydrate metabolic process"/>
    <property type="evidence" value="ECO:0007669"/>
    <property type="project" value="InterPro"/>
</dbReference>
<dbReference type="InterPro" id="IPR000757">
    <property type="entry name" value="Beta-glucanase-like"/>
</dbReference>
<accession>E3J0H4</accession>
<dbReference type="Gene3D" id="2.60.120.200">
    <property type="match status" value="1"/>
</dbReference>